<evidence type="ECO:0000313" key="4">
    <source>
        <dbReference type="EMBL" id="XAN06886.1"/>
    </source>
</evidence>
<dbReference type="Pfam" id="PF05481">
    <property type="entry name" value="Myco_19_kDa"/>
    <property type="match status" value="1"/>
</dbReference>
<dbReference type="Proteomes" id="UP001442841">
    <property type="component" value="Chromosome"/>
</dbReference>
<accession>A0ABZ3FLF5</accession>
<reference evidence="4 5" key="1">
    <citation type="submission" date="2024-04" db="EMBL/GenBank/DDBJ databases">
        <title>Isolation of an actinomycete strain from pig manure.</title>
        <authorList>
            <person name="Gong T."/>
            <person name="Yu Z."/>
            <person name="An M."/>
            <person name="Wei C."/>
            <person name="Yang W."/>
            <person name="Liu L."/>
        </authorList>
    </citation>
    <scope>NUCLEOTIDE SEQUENCE [LARGE SCALE GENOMIC DNA]</scope>
    <source>
        <strain evidence="4 5">ZF39</strain>
    </source>
</reference>
<evidence type="ECO:0000256" key="1">
    <source>
        <dbReference type="ARBA" id="ARBA00022475"/>
    </source>
</evidence>
<proteinExistence type="predicted"/>
<keyword evidence="1" id="KW-1003">Cell membrane</keyword>
<dbReference type="PROSITE" id="PS51257">
    <property type="entry name" value="PROKAR_LIPOPROTEIN"/>
    <property type="match status" value="1"/>
</dbReference>
<keyword evidence="4" id="KW-0449">Lipoprotein</keyword>
<sequence>MRTPAAILGALLLTGCSFLAGGSGEFTVEGTTYRIDKLSCFRSPEGLTITGSANSSSLYVRMTDATRPEVDAVQLGAGDIATLAMGDGEGRMTVQRSDKRFELNGALLHTSDSANAAAGTEEPFTAVIECAEIRDL</sequence>
<protein>
    <submittedName>
        <fullName evidence="4">Lipoprotein LpqH</fullName>
    </submittedName>
</protein>
<organism evidence="4 5">
    <name type="scientific">Ammonicoccus fulvus</name>
    <dbReference type="NCBI Taxonomy" id="3138240"/>
    <lineage>
        <taxon>Bacteria</taxon>
        <taxon>Bacillati</taxon>
        <taxon>Actinomycetota</taxon>
        <taxon>Actinomycetes</taxon>
        <taxon>Propionibacteriales</taxon>
        <taxon>Propionibacteriaceae</taxon>
        <taxon>Ammonicoccus</taxon>
    </lineage>
</organism>
<keyword evidence="2" id="KW-0472">Membrane</keyword>
<feature type="signal peptide" evidence="3">
    <location>
        <begin position="1"/>
        <end position="20"/>
    </location>
</feature>
<keyword evidence="5" id="KW-1185">Reference proteome</keyword>
<evidence type="ECO:0000256" key="2">
    <source>
        <dbReference type="ARBA" id="ARBA00023136"/>
    </source>
</evidence>
<keyword evidence="3" id="KW-0732">Signal</keyword>
<dbReference type="InterPro" id="IPR008691">
    <property type="entry name" value="LpqH"/>
</dbReference>
<dbReference type="RefSeq" id="WP_425308326.1">
    <property type="nucleotide sequence ID" value="NZ_CP154795.1"/>
</dbReference>
<evidence type="ECO:0000256" key="3">
    <source>
        <dbReference type="SAM" id="SignalP"/>
    </source>
</evidence>
<evidence type="ECO:0000313" key="5">
    <source>
        <dbReference type="Proteomes" id="UP001442841"/>
    </source>
</evidence>
<name>A0ABZ3FLF5_9ACTN</name>
<dbReference type="EMBL" id="CP154795">
    <property type="protein sequence ID" value="XAN06886.1"/>
    <property type="molecule type" value="Genomic_DNA"/>
</dbReference>
<feature type="chain" id="PRO_5047353807" evidence="3">
    <location>
        <begin position="21"/>
        <end position="136"/>
    </location>
</feature>
<gene>
    <name evidence="4" type="ORF">AADG42_06070</name>
</gene>